<feature type="domain" description="Fibronectin type-III" evidence="14">
    <location>
        <begin position="1167"/>
        <end position="1264"/>
    </location>
</feature>
<dbReference type="RefSeq" id="XP_062707886.1">
    <property type="nucleotide sequence ID" value="XM_062851902.1"/>
</dbReference>
<dbReference type="InterPro" id="IPR003961">
    <property type="entry name" value="FN3_dom"/>
</dbReference>
<dbReference type="Pfam" id="PF00041">
    <property type="entry name" value="fn3"/>
    <property type="match status" value="5"/>
</dbReference>
<evidence type="ECO:0000256" key="11">
    <source>
        <dbReference type="SAM" id="Phobius"/>
    </source>
</evidence>
<feature type="domain" description="Ig-like" evidence="13">
    <location>
        <begin position="651"/>
        <end position="736"/>
    </location>
</feature>
<dbReference type="EnsemblMetazoa" id="AALFPA23_024438.R36424">
    <property type="protein sequence ID" value="AALFPA23_024438.P36424"/>
    <property type="gene ID" value="AALFPA23_024438"/>
</dbReference>
<evidence type="ECO:0000256" key="7">
    <source>
        <dbReference type="ARBA" id="ARBA00023136"/>
    </source>
</evidence>
<comment type="subcellular location">
    <subcellularLocation>
        <location evidence="1">Membrane</location>
        <topology evidence="1">Single-pass membrane protein</topology>
    </subcellularLocation>
</comment>
<evidence type="ECO:0000313" key="15">
    <source>
        <dbReference type="EnsemblMetazoa" id="AALFPA23_024438.P36430"/>
    </source>
</evidence>
<evidence type="ECO:0000256" key="12">
    <source>
        <dbReference type="SAM" id="SignalP"/>
    </source>
</evidence>
<dbReference type="RefSeq" id="XP_062707885.1">
    <property type="nucleotide sequence ID" value="XM_062851901.1"/>
</dbReference>
<feature type="domain" description="Ig-like" evidence="13">
    <location>
        <begin position="139"/>
        <end position="230"/>
    </location>
</feature>
<keyword evidence="2 11" id="KW-0812">Transmembrane</keyword>
<evidence type="ECO:0000256" key="10">
    <source>
        <dbReference type="SAM" id="MobiDB-lite"/>
    </source>
</evidence>
<dbReference type="GeneID" id="109415006"/>
<evidence type="ECO:0000256" key="5">
    <source>
        <dbReference type="ARBA" id="ARBA00022889"/>
    </source>
</evidence>
<dbReference type="RefSeq" id="XP_062707882.1">
    <property type="nucleotide sequence ID" value="XM_062851898.1"/>
</dbReference>
<feature type="compositionally biased region" description="Polar residues" evidence="10">
    <location>
        <begin position="1825"/>
        <end position="1836"/>
    </location>
</feature>
<accession>A0ABM2A4R1</accession>
<keyword evidence="6 11" id="KW-1133">Transmembrane helix</keyword>
<dbReference type="SMART" id="SM00408">
    <property type="entry name" value="IGc2"/>
    <property type="match status" value="8"/>
</dbReference>
<keyword evidence="9" id="KW-0393">Immunoglobulin domain</keyword>
<reference evidence="16" key="1">
    <citation type="journal article" date="2015" name="Proc. Natl. Acad. Sci. U.S.A.">
        <title>Genome sequence of the Asian Tiger mosquito, Aedes albopictus, reveals insights into its biology, genetics, and evolution.</title>
        <authorList>
            <person name="Chen X.G."/>
            <person name="Jiang X."/>
            <person name="Gu J."/>
            <person name="Xu M."/>
            <person name="Wu Y."/>
            <person name="Deng Y."/>
            <person name="Zhang C."/>
            <person name="Bonizzoni M."/>
            <person name="Dermauw W."/>
            <person name="Vontas J."/>
            <person name="Armbruster P."/>
            <person name="Huang X."/>
            <person name="Yang Y."/>
            <person name="Zhang H."/>
            <person name="He W."/>
            <person name="Peng H."/>
            <person name="Liu Y."/>
            <person name="Wu K."/>
            <person name="Chen J."/>
            <person name="Lirakis M."/>
            <person name="Topalis P."/>
            <person name="Van Leeuwen T."/>
            <person name="Hall A.B."/>
            <person name="Jiang X."/>
            <person name="Thorpe C."/>
            <person name="Mueller R.L."/>
            <person name="Sun C."/>
            <person name="Waterhouse R.M."/>
            <person name="Yan G."/>
            <person name="Tu Z.J."/>
            <person name="Fang X."/>
            <person name="James A.A."/>
        </authorList>
    </citation>
    <scope>NUCLEOTIDE SEQUENCE [LARGE SCALE GENOMIC DNA]</scope>
    <source>
        <strain evidence="16">Foshan</strain>
    </source>
</reference>
<feature type="domain" description="Fibronectin type-III" evidence="14">
    <location>
        <begin position="1268"/>
        <end position="1366"/>
    </location>
</feature>
<dbReference type="CDD" id="cd00063">
    <property type="entry name" value="FN3"/>
    <property type="match status" value="6"/>
</dbReference>
<dbReference type="PANTHER" id="PTHR44170:SF56">
    <property type="entry name" value="FIBRONECTIN TYPE-III DOMAIN-CONTAINING PROTEIN"/>
    <property type="match status" value="1"/>
</dbReference>
<keyword evidence="5" id="KW-0130">Cell adhesion</keyword>
<dbReference type="Proteomes" id="UP000069940">
    <property type="component" value="Unassembled WGS sequence"/>
</dbReference>
<evidence type="ECO:0000256" key="3">
    <source>
        <dbReference type="ARBA" id="ARBA00022729"/>
    </source>
</evidence>
<dbReference type="Pfam" id="PF25059">
    <property type="entry name" value="FN3_DSCAM-DSCAML_C"/>
    <property type="match status" value="1"/>
</dbReference>
<feature type="region of interest" description="Disordered" evidence="10">
    <location>
        <begin position="1823"/>
        <end position="1892"/>
    </location>
</feature>
<evidence type="ECO:0000313" key="16">
    <source>
        <dbReference type="Proteomes" id="UP000069940"/>
    </source>
</evidence>
<dbReference type="PROSITE" id="PS50853">
    <property type="entry name" value="FN3"/>
    <property type="match status" value="6"/>
</dbReference>
<feature type="domain" description="Fibronectin type-III" evidence="14">
    <location>
        <begin position="1549"/>
        <end position="1650"/>
    </location>
</feature>
<dbReference type="Pfam" id="PF07679">
    <property type="entry name" value="I-set"/>
    <property type="match status" value="4"/>
</dbReference>
<feature type="domain" description="Fibronectin type-III" evidence="14">
    <location>
        <begin position="936"/>
        <end position="1053"/>
    </location>
</feature>
<dbReference type="EnsemblMetazoa" id="AALFPA23_024438.R36430">
    <property type="protein sequence ID" value="AALFPA23_024438.P36430"/>
    <property type="gene ID" value="AALFPA23_024438"/>
</dbReference>
<dbReference type="InterPro" id="IPR056754">
    <property type="entry name" value="DSCAM/DSCAML_C"/>
</dbReference>
<feature type="domain" description="Ig-like" evidence="13">
    <location>
        <begin position="1366"/>
        <end position="1447"/>
    </location>
</feature>
<keyword evidence="4" id="KW-0677">Repeat</keyword>
<evidence type="ECO:0000259" key="14">
    <source>
        <dbReference type="PROSITE" id="PS50853"/>
    </source>
</evidence>
<evidence type="ECO:0008006" key="17">
    <source>
        <dbReference type="Google" id="ProtNLM"/>
    </source>
</evidence>
<feature type="domain" description="Ig-like" evidence="13">
    <location>
        <begin position="850"/>
        <end position="929"/>
    </location>
</feature>
<evidence type="ECO:0000256" key="6">
    <source>
        <dbReference type="ARBA" id="ARBA00022989"/>
    </source>
</evidence>
<dbReference type="EnsemblMetazoa" id="AALFPA23_024438.R36432">
    <property type="protein sequence ID" value="AALFPA23_024438.P36432"/>
    <property type="gene ID" value="AALFPA23_024438"/>
</dbReference>
<name>A0ABM2A4R1_AEDAL</name>
<dbReference type="RefSeq" id="XP_062707883.1">
    <property type="nucleotide sequence ID" value="XM_062851899.1"/>
</dbReference>
<feature type="domain" description="Ig-like" evidence="13">
    <location>
        <begin position="537"/>
        <end position="644"/>
    </location>
</feature>
<feature type="transmembrane region" description="Helical" evidence="11">
    <location>
        <begin position="1677"/>
        <end position="1698"/>
    </location>
</feature>
<dbReference type="Gene3D" id="2.60.40.10">
    <property type="entry name" value="Immunoglobulins"/>
    <property type="match status" value="16"/>
</dbReference>
<feature type="domain" description="Ig-like" evidence="13">
    <location>
        <begin position="37"/>
        <end position="131"/>
    </location>
</feature>
<dbReference type="RefSeq" id="XP_062707884.1">
    <property type="nucleotide sequence ID" value="XM_062851900.1"/>
</dbReference>
<feature type="compositionally biased region" description="Polar residues" evidence="10">
    <location>
        <begin position="1856"/>
        <end position="1871"/>
    </location>
</feature>
<dbReference type="Pfam" id="PF13927">
    <property type="entry name" value="Ig_3"/>
    <property type="match status" value="3"/>
</dbReference>
<dbReference type="SUPFAM" id="SSF49265">
    <property type="entry name" value="Fibronectin type III"/>
    <property type="match status" value="4"/>
</dbReference>
<dbReference type="SUPFAM" id="SSF48726">
    <property type="entry name" value="Immunoglobulin"/>
    <property type="match status" value="8"/>
</dbReference>
<dbReference type="InterPro" id="IPR013783">
    <property type="entry name" value="Ig-like_fold"/>
</dbReference>
<dbReference type="InterPro" id="IPR003599">
    <property type="entry name" value="Ig_sub"/>
</dbReference>
<keyword evidence="7 11" id="KW-0472">Membrane</keyword>
<dbReference type="EnsemblMetazoa" id="AALFPA23_024438.R36426">
    <property type="protein sequence ID" value="AALFPA23_024438.P36426"/>
    <property type="gene ID" value="AALFPA23_024438"/>
</dbReference>
<dbReference type="InterPro" id="IPR036179">
    <property type="entry name" value="Ig-like_dom_sf"/>
</dbReference>
<feature type="signal peptide" evidence="12">
    <location>
        <begin position="1"/>
        <end position="16"/>
    </location>
</feature>
<dbReference type="PANTHER" id="PTHR44170">
    <property type="entry name" value="PROTEIN SIDEKICK"/>
    <property type="match status" value="1"/>
</dbReference>
<feature type="chain" id="PRO_5045023700" description="Down syndrome cell adhesion molecule" evidence="12">
    <location>
        <begin position="17"/>
        <end position="1892"/>
    </location>
</feature>
<keyword evidence="16" id="KW-1185">Reference proteome</keyword>
<feature type="domain" description="Ig-like" evidence="13">
    <location>
        <begin position="242"/>
        <end position="336"/>
    </location>
</feature>
<dbReference type="SMART" id="SM00409">
    <property type="entry name" value="IG"/>
    <property type="match status" value="9"/>
</dbReference>
<dbReference type="InterPro" id="IPR013098">
    <property type="entry name" value="Ig_I-set"/>
</dbReference>
<evidence type="ECO:0000256" key="1">
    <source>
        <dbReference type="ARBA" id="ARBA00004167"/>
    </source>
</evidence>
<feature type="domain" description="Ig-like" evidence="13">
    <location>
        <begin position="439"/>
        <end position="533"/>
    </location>
</feature>
<dbReference type="SMART" id="SM00060">
    <property type="entry name" value="FN3"/>
    <property type="match status" value="6"/>
</dbReference>
<feature type="domain" description="Ig-like" evidence="13">
    <location>
        <begin position="745"/>
        <end position="825"/>
    </location>
</feature>
<keyword evidence="3 12" id="KW-0732">Signal</keyword>
<sequence length="1892" mass="210605">MRLLLIVGFYATGIFSSKSVTHGSTGREIVTANLHIPQFLQQLPSNLMFSNDTGSSQLSCSTYGSSQVEIAWILKDGSTATNIQGLRQSFPNGTLYFPPFPGHLFRTEVHDTTYRCKVSYHHFVLLSKNVKVRAIVRQPYEILIEKTDVVLGSTAFLQCNISPHAREFVQVSAWYRDKEMLIPERSDLGMRYIVSSPTGDLCIRNVNIDDRQKQFSCVSTDILTGERKISTSVFLSIKDYIPDSAPLTSQRSVTEITSDVGQTVQLPCNVQGNPQPIFTWFRISDSGALYTVPSTQRIIPSQSLLFIRKTDIMDAGRWICKASNQFGEQKLQIRLTINSELSAHINPQIQVINTGSTAKFNCTIVGSEIGKIEWFHNGQALSDIDRMGNDFKRISVASGTILTIDKVDKEDRGVYQCIVSNARSSAEASAELKIGETPPEIIYSFAEQNVHPSAFVSLKCMASGSPHPQFTWMLDYQPILSSVHRYSFDQFIDGNGHVTTHLNITHVNVDDGGLYTCIASNPMGSISQKARLNVYGPPYVRAISSIKAVAGESKEIFCPFSGYPIEHIRWMRNGLNVSSSKYSGWVRIVHHFKQLAFLDSRFAVADINHGGTLIIHHVDPLQDKGTFTCVVSSPNGDEARREIQLLINSPPVIEPFSFPKQIKVGGRAQLTCSVSSGDIPIYFSWKKDGMLISPGLQVTEIKDEFFTLLILKEISAKHSGKYTCFALNAAAQVNYTAELLVHVPPTWKREPNDLSIVLGNTISVPCEADGFPQPRITWLKGQGKTSEQFHSIPSKNNTLSVNYATPSDAGYYMCEASNGVGTDLSKIIHLDVNVAAHFDIPAMNMSSRRGDTVTLECLALGDDPIDVVWSHMDSRIDFNTYRYSIVQMKVENGVRSQLSISHTERYDSGKYICAADNSYGSSEHVIYLAVQERPDAPSDLEVLEVGSRRIRLSWKRPYDGMSPVLSYLVQYQPLRMVKDYLGSKLDTSWENQSVVNLTLSKINEVQNIESSTRDEAYVIGLHPATQYLMRMLAINEIESSTFTNPIVVKTHEEAPAEPPSNLKIKPGGRGELIVTWNIPNKNSWNGELLGYIISCVEEKQNINYIENNNATNLTFTANGWATTKMSISSLKKFTRYAVKIRTFNTMSAGPWSPITYGTTLEDIPEAPPQNVTCQSLSSQSIKIVWQEPLLQYHNGILRGYKVLFRPLANNNEFILPYDIKRTSNLETYLQALFKATNYSIQVLSFTLSGDGMASAPIYCATEEDVPDAPSGIKALTLTADSILVSWLKPHHANGIISHYTIFSKENGKIVPPKSYVVRIGGKSPLLQEVRGLIENRKYDFWVTASTSKGEGEATTVISQTTSTRAPAKIASFSQTIKAAVRSTISLECIAVGNPTPRTRWITNDQPVTFSPYYAISQGFLKIHSVESNLSGNYTCSAKNLFGDDEISYTLIVLQTPNITLLSKQYASHDSIGIIWEIANDSGAPIQGYNLFYRPTSGNWISIPISSDQNSHILNGLKCGSQYIFKMNAHNKVGLGPSTDELIVWTKGKAPQIPEENDLISTNSTCLNLKLSSWYNGGCSISHFSIEYRRLHTPFWTTVSSDISGVERGNENISFCDFAPGTWYELKITSNNDAGETSAQFNFATTTLAGDKIPPPEYPTIAIDTEVNTSHTNDDFQWIQTSVAILTLGSMAVAGFILIRYKRMYCFANTRNSISELSSNANQKDECEYVRNQQVYSSSPVKIIDKEDSSEMYEISPYATFNDNNERILKTRSRDRTPSSIDYSLHFRTFGHPESELNATAYPLLECTGFGNAKEKTSWHKKTYSAGDSSMNMPTSSGHKHSRYDDKYHSRCGSKTPAPSNMSESDSNSPVNEFSRAPTFRMPEKSPRFQSNL</sequence>
<protein>
    <recommendedName>
        <fullName evidence="17">Down syndrome cell adhesion molecule</fullName>
    </recommendedName>
</protein>
<evidence type="ECO:0000256" key="9">
    <source>
        <dbReference type="ARBA" id="ARBA00023319"/>
    </source>
</evidence>
<reference evidence="15" key="2">
    <citation type="submission" date="2025-05" db="UniProtKB">
        <authorList>
            <consortium name="EnsemblMetazoa"/>
        </authorList>
    </citation>
    <scope>IDENTIFICATION</scope>
    <source>
        <strain evidence="15">Foshan</strain>
    </source>
</reference>
<dbReference type="CDD" id="cd00096">
    <property type="entry name" value="Ig"/>
    <property type="match status" value="1"/>
</dbReference>
<dbReference type="InterPro" id="IPR036116">
    <property type="entry name" value="FN3_sf"/>
</dbReference>
<dbReference type="EnsemblMetazoa" id="AALFPA23_024438.R36434">
    <property type="protein sequence ID" value="AALFPA23_024438.P36434"/>
    <property type="gene ID" value="AALFPA23_024438"/>
</dbReference>
<keyword evidence="8" id="KW-1015">Disulfide bond</keyword>
<feature type="domain" description="Fibronectin type-III" evidence="14">
    <location>
        <begin position="1452"/>
        <end position="1548"/>
    </location>
</feature>
<feature type="domain" description="Ig-like" evidence="13">
    <location>
        <begin position="355"/>
        <end position="433"/>
    </location>
</feature>
<feature type="domain" description="Fibronectin type-III" evidence="14">
    <location>
        <begin position="1058"/>
        <end position="1162"/>
    </location>
</feature>
<organism evidence="15 16">
    <name type="scientific">Aedes albopictus</name>
    <name type="common">Asian tiger mosquito</name>
    <name type="synonym">Stegomyia albopicta</name>
    <dbReference type="NCBI Taxonomy" id="7160"/>
    <lineage>
        <taxon>Eukaryota</taxon>
        <taxon>Metazoa</taxon>
        <taxon>Ecdysozoa</taxon>
        <taxon>Arthropoda</taxon>
        <taxon>Hexapoda</taxon>
        <taxon>Insecta</taxon>
        <taxon>Pterygota</taxon>
        <taxon>Neoptera</taxon>
        <taxon>Endopterygota</taxon>
        <taxon>Diptera</taxon>
        <taxon>Nematocera</taxon>
        <taxon>Culicoidea</taxon>
        <taxon>Culicidae</taxon>
        <taxon>Culicinae</taxon>
        <taxon>Aedini</taxon>
        <taxon>Aedes</taxon>
        <taxon>Stegomyia</taxon>
    </lineage>
</organism>
<proteinExistence type="predicted"/>
<dbReference type="PROSITE" id="PS50835">
    <property type="entry name" value="IG_LIKE"/>
    <property type="match status" value="10"/>
</dbReference>
<evidence type="ECO:0000256" key="2">
    <source>
        <dbReference type="ARBA" id="ARBA00022692"/>
    </source>
</evidence>
<evidence type="ECO:0000256" key="8">
    <source>
        <dbReference type="ARBA" id="ARBA00023157"/>
    </source>
</evidence>
<evidence type="ECO:0000259" key="13">
    <source>
        <dbReference type="PROSITE" id="PS50835"/>
    </source>
</evidence>
<evidence type="ECO:0000256" key="4">
    <source>
        <dbReference type="ARBA" id="ARBA00022737"/>
    </source>
</evidence>
<dbReference type="InterPro" id="IPR003598">
    <property type="entry name" value="Ig_sub2"/>
</dbReference>
<dbReference type="InterPro" id="IPR007110">
    <property type="entry name" value="Ig-like_dom"/>
</dbReference>